<dbReference type="PROSITE" id="PS51387">
    <property type="entry name" value="FAD_PCMH"/>
    <property type="match status" value="1"/>
</dbReference>
<proteinExistence type="predicted"/>
<dbReference type="InterPro" id="IPR016166">
    <property type="entry name" value="FAD-bd_PCMH"/>
</dbReference>
<evidence type="ECO:0000256" key="2">
    <source>
        <dbReference type="ARBA" id="ARBA00022827"/>
    </source>
</evidence>
<dbReference type="AlphaFoldDB" id="A0A1A8XSK0"/>
<dbReference type="GO" id="GO:0071949">
    <property type="term" value="F:FAD binding"/>
    <property type="evidence" value="ECO:0007669"/>
    <property type="project" value="InterPro"/>
</dbReference>
<evidence type="ECO:0000313" key="4">
    <source>
        <dbReference type="EMBL" id="SBT08065.1"/>
    </source>
</evidence>
<keyword evidence="2" id="KW-0274">FAD</keyword>
<dbReference type="SUPFAM" id="SSF56176">
    <property type="entry name" value="FAD-binding/transporter-associated domain-like"/>
    <property type="match status" value="1"/>
</dbReference>
<dbReference type="Gene3D" id="3.40.462.10">
    <property type="entry name" value="FAD-linked oxidases, C-terminal domain"/>
    <property type="match status" value="1"/>
</dbReference>
<protein>
    <submittedName>
        <fullName evidence="4">FAD/FMN-dependent dehydrogenase</fullName>
    </submittedName>
</protein>
<dbReference type="Pfam" id="PF01565">
    <property type="entry name" value="FAD_binding_4"/>
    <property type="match status" value="1"/>
</dbReference>
<evidence type="ECO:0000259" key="3">
    <source>
        <dbReference type="PROSITE" id="PS51387"/>
    </source>
</evidence>
<dbReference type="GO" id="GO:1903457">
    <property type="term" value="P:lactate catabolic process"/>
    <property type="evidence" value="ECO:0007669"/>
    <property type="project" value="TreeGrafter"/>
</dbReference>
<feature type="domain" description="FAD-binding PCMH-type" evidence="3">
    <location>
        <begin position="44"/>
        <end position="230"/>
    </location>
</feature>
<dbReference type="Gene3D" id="1.10.45.10">
    <property type="entry name" value="Vanillyl-alcohol Oxidase, Chain A, domain 4"/>
    <property type="match status" value="1"/>
</dbReference>
<dbReference type="InterPro" id="IPR016167">
    <property type="entry name" value="FAD-bd_PCMH_sub1"/>
</dbReference>
<dbReference type="Proteomes" id="UP000199600">
    <property type="component" value="Unassembled WGS sequence"/>
</dbReference>
<dbReference type="Gene3D" id="3.30.465.10">
    <property type="match status" value="1"/>
</dbReference>
<dbReference type="InterPro" id="IPR016169">
    <property type="entry name" value="FAD-bd_PCMH_sub2"/>
</dbReference>
<accession>A0A1A8XSK0</accession>
<organism evidence="4 5">
    <name type="scientific">Candidatus Propionivibrio aalborgensis</name>
    <dbReference type="NCBI Taxonomy" id="1860101"/>
    <lineage>
        <taxon>Bacteria</taxon>
        <taxon>Pseudomonadati</taxon>
        <taxon>Pseudomonadota</taxon>
        <taxon>Betaproteobacteria</taxon>
        <taxon>Rhodocyclales</taxon>
        <taxon>Rhodocyclaceae</taxon>
        <taxon>Propionivibrio</taxon>
    </lineage>
</organism>
<dbReference type="PANTHER" id="PTHR11748">
    <property type="entry name" value="D-LACTATE DEHYDROGENASE"/>
    <property type="match status" value="1"/>
</dbReference>
<dbReference type="InterPro" id="IPR006094">
    <property type="entry name" value="Oxid_FAD_bind_N"/>
</dbReference>
<reference evidence="4 5" key="1">
    <citation type="submission" date="2016-06" db="EMBL/GenBank/DDBJ databases">
        <authorList>
            <person name="Kjaerup R.B."/>
            <person name="Dalgaard T.S."/>
            <person name="Juul-Madsen H.R."/>
        </authorList>
    </citation>
    <scope>NUCLEOTIDE SEQUENCE [LARGE SCALE GENOMIC DNA]</scope>
    <source>
        <strain evidence="4">2</strain>
    </source>
</reference>
<evidence type="ECO:0000313" key="5">
    <source>
        <dbReference type="Proteomes" id="UP000199600"/>
    </source>
</evidence>
<dbReference type="PANTHER" id="PTHR11748:SF114">
    <property type="entry name" value="ARYL-ALCOHOL OXIDASE VANILLYL-ALCOHOL OXIDASE (AFU_ORTHOLOGUE AFUA_3G09500)-RELATED"/>
    <property type="match status" value="1"/>
</dbReference>
<dbReference type="InterPro" id="IPR016171">
    <property type="entry name" value="Vanillyl_alc_oxidase_C-sub2"/>
</dbReference>
<dbReference type="GO" id="GO:0008720">
    <property type="term" value="F:D-lactate dehydrogenase (NAD+) activity"/>
    <property type="evidence" value="ECO:0007669"/>
    <property type="project" value="TreeGrafter"/>
</dbReference>
<sequence length="557" mass="62849">MDNSATQANISEEIANELCAVLGTDNVCTSPEDLDRYSRCTIPWQSRCAAVVFPGSTDEVVSVVRIASRHRIAVWPSSKGRNWGYGTTLAIEDGAIVMILERMNRILEVNEELAYAVIEPGVTYEQFNAYLRSNGFKLWVDCTDGSAQGSVMGNAIERGVGETPYGDHFGNLCGLEVVLPDGDLVHVGGTRKGLKTWHTHKWGVGPYLEGIFTQSNLGIVTQAGIWLMPKPESYNSFVYEVRDERHLPKVVDAFRHLALTGVVNTKLHMINDFVSMTILTQRINEKVPQEGPLTDADLDALRRKYGISPWSCAGGIYGTREQVKLQRSLLRKALSPYGRLIFVSNGLLPYIERVINWSWKNPIYRKLTEIAARTSLLVLESAPYVHKILQGIPTEFFVKHAYYRYRHPRPQNDVHPAHDGCGLIWFAPILPFTNDNIWPYLDTCKKLFTEHGFDFYVAMLLMNPRSVICLMAIIFDKDDPDETTRSKHLYASLLANMRENHLQQYRAGLQSWDDLFKDAPELKRLNGKIKTALDPNNIIAPGHYGISQNENDAPLDH</sequence>
<dbReference type="Gene3D" id="3.30.43.10">
    <property type="entry name" value="Uridine Diphospho-n-acetylenolpyruvylglucosamine Reductase, domain 2"/>
    <property type="match status" value="1"/>
</dbReference>
<dbReference type="InterPro" id="IPR016164">
    <property type="entry name" value="FAD-linked_Oxase-like_C"/>
</dbReference>
<dbReference type="InterPro" id="IPR036318">
    <property type="entry name" value="FAD-bd_PCMH-like_sf"/>
</dbReference>
<keyword evidence="1" id="KW-0285">Flavoprotein</keyword>
<name>A0A1A8XSK0_9RHOO</name>
<dbReference type="InterPro" id="IPR016170">
    <property type="entry name" value="Cytok_DH_C_sf"/>
</dbReference>
<dbReference type="EMBL" id="FLQY01000174">
    <property type="protein sequence ID" value="SBT08065.1"/>
    <property type="molecule type" value="Genomic_DNA"/>
</dbReference>
<gene>
    <name evidence="4" type="ORF">PROAA_2550002</name>
</gene>
<evidence type="ECO:0000256" key="1">
    <source>
        <dbReference type="ARBA" id="ARBA00022630"/>
    </source>
</evidence>
<dbReference type="RefSeq" id="WP_186411097.1">
    <property type="nucleotide sequence ID" value="NZ_FLQY01000174.1"/>
</dbReference>
<dbReference type="GO" id="GO:0004458">
    <property type="term" value="F:D-lactate dehydrogenase (cytochrome) activity"/>
    <property type="evidence" value="ECO:0007669"/>
    <property type="project" value="TreeGrafter"/>
</dbReference>
<dbReference type="SUPFAM" id="SSF55103">
    <property type="entry name" value="FAD-linked oxidases, C-terminal domain"/>
    <property type="match status" value="1"/>
</dbReference>
<keyword evidence="5" id="KW-1185">Reference proteome</keyword>